<evidence type="ECO:0000313" key="2">
    <source>
        <dbReference type="EMBL" id="CAE2259806.1"/>
    </source>
</evidence>
<dbReference type="InterPro" id="IPR029063">
    <property type="entry name" value="SAM-dependent_MTases_sf"/>
</dbReference>
<dbReference type="PANTHER" id="PTHR32026">
    <property type="entry name" value="METHYLTRANSFERASE-LIKE PROTEIN 24"/>
    <property type="match status" value="1"/>
</dbReference>
<dbReference type="AlphaFoldDB" id="A0A7S4JD16"/>
<dbReference type="InterPro" id="IPR026913">
    <property type="entry name" value="METTL24"/>
</dbReference>
<proteinExistence type="predicted"/>
<protein>
    <recommendedName>
        <fullName evidence="1">Methyltransferase domain-containing protein</fullName>
    </recommendedName>
</protein>
<dbReference type="SUPFAM" id="SSF53335">
    <property type="entry name" value="S-adenosyl-L-methionine-dependent methyltransferases"/>
    <property type="match status" value="1"/>
</dbReference>
<evidence type="ECO:0000259" key="1">
    <source>
        <dbReference type="Pfam" id="PF13383"/>
    </source>
</evidence>
<sequence>MRSRNLLGNAVGLLVAAVLYFELHLQIVGPFAHWREHEVPSTSAHQREGLNNRNLNDWALSSDEEESKQRAVANMKHAATAAVSGSGTDEGRCRIALDSLDELFDRKRRIRQELVKSLIAKTDVWPKEETAFFDLYEPEAVCLLDERFGGSGEKRYAHFGDGPKFVCGADVVASQEGTCLVYSVGSKNEIDFERSAKEIMGCEVHTFDPTLRKPFIGDKYAVFHPWGFGREGGSMEVRDSNITTRYYNITTRSLAGVMKSLRHDGKILDILKIDCEGCEYEAVTDAFKEIAAGNLTIGQVQVEIHKYYRDGHDLHDLANLFRAADVASMRIFHKERNGWGCNGYKCVEYSFVSESVLRRVNAMAMGCSDHINN</sequence>
<dbReference type="EMBL" id="HBKQ01037863">
    <property type="protein sequence ID" value="CAE2259806.1"/>
    <property type="molecule type" value="Transcribed_RNA"/>
</dbReference>
<reference evidence="2" key="1">
    <citation type="submission" date="2021-01" db="EMBL/GenBank/DDBJ databases">
        <authorList>
            <person name="Corre E."/>
            <person name="Pelletier E."/>
            <person name="Niang G."/>
            <person name="Scheremetjew M."/>
            <person name="Finn R."/>
            <person name="Kale V."/>
            <person name="Holt S."/>
            <person name="Cochrane G."/>
            <person name="Meng A."/>
            <person name="Brown T."/>
            <person name="Cohen L."/>
        </authorList>
    </citation>
    <scope>NUCLEOTIDE SEQUENCE</scope>
    <source>
        <strain evidence="2">Isolate 1302-5</strain>
    </source>
</reference>
<dbReference type="Pfam" id="PF13383">
    <property type="entry name" value="Methyltransf_22"/>
    <property type="match status" value="1"/>
</dbReference>
<organism evidence="2">
    <name type="scientific">Odontella aurita</name>
    <dbReference type="NCBI Taxonomy" id="265563"/>
    <lineage>
        <taxon>Eukaryota</taxon>
        <taxon>Sar</taxon>
        <taxon>Stramenopiles</taxon>
        <taxon>Ochrophyta</taxon>
        <taxon>Bacillariophyta</taxon>
        <taxon>Mediophyceae</taxon>
        <taxon>Biddulphiophycidae</taxon>
        <taxon>Eupodiscales</taxon>
        <taxon>Odontellaceae</taxon>
        <taxon>Odontella</taxon>
    </lineage>
</organism>
<name>A0A7S4JD16_9STRA</name>
<accession>A0A7S4JD16</accession>
<gene>
    <name evidence="2" type="ORF">OAUR00152_LOCUS26142</name>
</gene>
<dbReference type="InterPro" id="IPR025714">
    <property type="entry name" value="Methyltranfer_dom"/>
</dbReference>
<feature type="domain" description="Methyltransferase" evidence="1">
    <location>
        <begin position="124"/>
        <end position="352"/>
    </location>
</feature>